<dbReference type="Gene3D" id="3.90.1150.200">
    <property type="match status" value="1"/>
</dbReference>
<keyword evidence="3" id="KW-1185">Reference proteome</keyword>
<proteinExistence type="predicted"/>
<comment type="caution">
    <text evidence="2">The sequence shown here is derived from an EMBL/GenBank/DDBJ whole genome shotgun (WGS) entry which is preliminary data.</text>
</comment>
<evidence type="ECO:0000313" key="3">
    <source>
        <dbReference type="Proteomes" id="UP000479226"/>
    </source>
</evidence>
<dbReference type="Pfam" id="PF08818">
    <property type="entry name" value="DUF1801"/>
    <property type="match status" value="1"/>
</dbReference>
<gene>
    <name evidence="2" type="ORF">G6N77_14160</name>
</gene>
<organism evidence="2 3">
    <name type="scientific">Arthrobacter silviterrae</name>
    <dbReference type="NCBI Taxonomy" id="2026658"/>
    <lineage>
        <taxon>Bacteria</taxon>
        <taxon>Bacillati</taxon>
        <taxon>Actinomycetota</taxon>
        <taxon>Actinomycetes</taxon>
        <taxon>Micrococcales</taxon>
        <taxon>Micrococcaceae</taxon>
        <taxon>Arthrobacter</taxon>
    </lineage>
</organism>
<reference evidence="2 3" key="1">
    <citation type="submission" date="2020-02" db="EMBL/GenBank/DDBJ databases">
        <title>Genome sequence of the type strain DSM 27180 of Arthrobacter silviterrae.</title>
        <authorList>
            <person name="Gao J."/>
            <person name="Sun J."/>
        </authorList>
    </citation>
    <scope>NUCLEOTIDE SEQUENCE [LARGE SCALE GENOMIC DNA]</scope>
    <source>
        <strain evidence="2 3">DSM 27180</strain>
    </source>
</reference>
<sequence length="154" mass="17585">MGNRNPEVDAWFDSYDNPQRELVASVRAYILSLDPALGEAVKWRAPTFIYRGNIASFFPRSKKTVTLMFHQGPRSMTPWACWRATAKSPGLRVLPTRPISKPRNRHWPQSYVPGWWRKADPRACGLPRETPRGQRMTPMLKSMVPISAPRLALG</sequence>
<protein>
    <submittedName>
        <fullName evidence="2">DUF1801 domain-containing protein</fullName>
    </submittedName>
</protein>
<dbReference type="Proteomes" id="UP000479226">
    <property type="component" value="Unassembled WGS sequence"/>
</dbReference>
<dbReference type="EMBL" id="JAAKZI010000026">
    <property type="protein sequence ID" value="NGN84592.1"/>
    <property type="molecule type" value="Genomic_DNA"/>
</dbReference>
<name>A0ABX0DCF0_9MICC</name>
<evidence type="ECO:0000313" key="2">
    <source>
        <dbReference type="EMBL" id="NGN84592.1"/>
    </source>
</evidence>
<accession>A0ABX0DCF0</accession>
<dbReference type="InterPro" id="IPR014922">
    <property type="entry name" value="YdhG-like"/>
</dbReference>
<dbReference type="SUPFAM" id="SSF159888">
    <property type="entry name" value="YdhG-like"/>
    <property type="match status" value="1"/>
</dbReference>
<feature type="domain" description="YdhG-like" evidence="1">
    <location>
        <begin position="19"/>
        <end position="73"/>
    </location>
</feature>
<evidence type="ECO:0000259" key="1">
    <source>
        <dbReference type="Pfam" id="PF08818"/>
    </source>
</evidence>